<dbReference type="EC" id="3.1.-.-" evidence="3"/>
<evidence type="ECO:0000313" key="3">
    <source>
        <dbReference type="EMBL" id="MFF0542665.1"/>
    </source>
</evidence>
<dbReference type="PANTHER" id="PTHR37981:SF1">
    <property type="entry name" value="SGNH HYDROLASE-TYPE ESTERASE DOMAIN-CONTAINING PROTEIN"/>
    <property type="match status" value="1"/>
</dbReference>
<keyword evidence="1" id="KW-0732">Signal</keyword>
<keyword evidence="4" id="KW-1185">Reference proteome</keyword>
<sequence length="300" mass="30760">MSFLRCAAALSACLAVAVFPTVPAAAEPAGTGAAVIVLGDSYSANSAEIAYEPSPCAHGATSWPTQVGRRLGIAGTADLLDLSCSGGAVDTPPGWTLLHQARKAAAANAFGPATRVITLQAGMNDAWGANSVTMIHAFTECLLNLVSGCGLDAPAQNRLPDYLGVTAENLAQRVRAIVEYAKYYAPAARIVLVGYPEIWPSGGTSACIDVAGLGRVTQPRAEGVIAYFDALDRAQRGAAELLGIDFLDTRGLTAGHGLCSAEPLVNGVLDPRTDLTGIPAHPSGRGDALVAEALIRRAGL</sequence>
<evidence type="ECO:0000259" key="2">
    <source>
        <dbReference type="Pfam" id="PF13472"/>
    </source>
</evidence>
<evidence type="ECO:0000256" key="1">
    <source>
        <dbReference type="SAM" id="SignalP"/>
    </source>
</evidence>
<dbReference type="Pfam" id="PF13472">
    <property type="entry name" value="Lipase_GDSL_2"/>
    <property type="match status" value="1"/>
</dbReference>
<dbReference type="InterPro" id="IPR037460">
    <property type="entry name" value="SEST-like"/>
</dbReference>
<accession>A0ABW6PJT5</accession>
<feature type="chain" id="PRO_5046716272" evidence="1">
    <location>
        <begin position="26"/>
        <end position="300"/>
    </location>
</feature>
<dbReference type="Proteomes" id="UP001601444">
    <property type="component" value="Unassembled WGS sequence"/>
</dbReference>
<organism evidence="3 4">
    <name type="scientific">Nocardia thailandica</name>
    <dbReference type="NCBI Taxonomy" id="257275"/>
    <lineage>
        <taxon>Bacteria</taxon>
        <taxon>Bacillati</taxon>
        <taxon>Actinomycetota</taxon>
        <taxon>Actinomycetes</taxon>
        <taxon>Mycobacteriales</taxon>
        <taxon>Nocardiaceae</taxon>
        <taxon>Nocardia</taxon>
    </lineage>
</organism>
<feature type="domain" description="SGNH hydrolase-type esterase" evidence="2">
    <location>
        <begin position="37"/>
        <end position="288"/>
    </location>
</feature>
<dbReference type="InterPro" id="IPR036514">
    <property type="entry name" value="SGNH_hydro_sf"/>
</dbReference>
<feature type="signal peptide" evidence="1">
    <location>
        <begin position="1"/>
        <end position="25"/>
    </location>
</feature>
<dbReference type="CDD" id="cd01823">
    <property type="entry name" value="SEST_like"/>
    <property type="match status" value="1"/>
</dbReference>
<dbReference type="EMBL" id="JBIAMX010000003">
    <property type="protein sequence ID" value="MFF0542665.1"/>
    <property type="molecule type" value="Genomic_DNA"/>
</dbReference>
<dbReference type="InterPro" id="IPR013830">
    <property type="entry name" value="SGNH_hydro"/>
</dbReference>
<keyword evidence="3" id="KW-0378">Hydrolase</keyword>
<dbReference type="PANTHER" id="PTHR37981">
    <property type="entry name" value="LIPASE 2"/>
    <property type="match status" value="1"/>
</dbReference>
<protein>
    <submittedName>
        <fullName evidence="3">SGNH/GDSL hydrolase family protein</fullName>
        <ecNumber evidence="3">3.1.-.-</ecNumber>
    </submittedName>
</protein>
<dbReference type="SUPFAM" id="SSF52266">
    <property type="entry name" value="SGNH hydrolase"/>
    <property type="match status" value="1"/>
</dbReference>
<comment type="caution">
    <text evidence="3">The sequence shown here is derived from an EMBL/GenBank/DDBJ whole genome shotgun (WGS) entry which is preliminary data.</text>
</comment>
<dbReference type="RefSeq" id="WP_387699472.1">
    <property type="nucleotide sequence ID" value="NZ_JBIAMX010000003.1"/>
</dbReference>
<dbReference type="GO" id="GO:0016787">
    <property type="term" value="F:hydrolase activity"/>
    <property type="evidence" value="ECO:0007669"/>
    <property type="project" value="UniProtKB-KW"/>
</dbReference>
<dbReference type="Gene3D" id="3.40.50.1110">
    <property type="entry name" value="SGNH hydrolase"/>
    <property type="match status" value="1"/>
</dbReference>
<evidence type="ECO:0000313" key="4">
    <source>
        <dbReference type="Proteomes" id="UP001601444"/>
    </source>
</evidence>
<name>A0ABW6PJT5_9NOCA</name>
<gene>
    <name evidence="3" type="ORF">ACFYTF_07490</name>
</gene>
<proteinExistence type="predicted"/>
<reference evidence="3 4" key="1">
    <citation type="submission" date="2024-10" db="EMBL/GenBank/DDBJ databases">
        <title>The Natural Products Discovery Center: Release of the First 8490 Sequenced Strains for Exploring Actinobacteria Biosynthetic Diversity.</title>
        <authorList>
            <person name="Kalkreuter E."/>
            <person name="Kautsar S.A."/>
            <person name="Yang D."/>
            <person name="Bader C.D."/>
            <person name="Teijaro C.N."/>
            <person name="Fluegel L."/>
            <person name="Davis C.M."/>
            <person name="Simpson J.R."/>
            <person name="Lauterbach L."/>
            <person name="Steele A.D."/>
            <person name="Gui C."/>
            <person name="Meng S."/>
            <person name="Li G."/>
            <person name="Viehrig K."/>
            <person name="Ye F."/>
            <person name="Su P."/>
            <person name="Kiefer A.F."/>
            <person name="Nichols A."/>
            <person name="Cepeda A.J."/>
            <person name="Yan W."/>
            <person name="Fan B."/>
            <person name="Jiang Y."/>
            <person name="Adhikari A."/>
            <person name="Zheng C.-J."/>
            <person name="Schuster L."/>
            <person name="Cowan T.M."/>
            <person name="Smanski M.J."/>
            <person name="Chevrette M.G."/>
            <person name="De Carvalho L.P.S."/>
            <person name="Shen B."/>
        </authorList>
    </citation>
    <scope>NUCLEOTIDE SEQUENCE [LARGE SCALE GENOMIC DNA]</scope>
    <source>
        <strain evidence="3 4">NPDC004045</strain>
    </source>
</reference>